<protein>
    <submittedName>
        <fullName evidence="10">LSM14 domain-containing protein</fullName>
    </submittedName>
</protein>
<dbReference type="InterPro" id="IPR019334">
    <property type="entry name" value="TMEM170A/B/YPR153W-like"/>
</dbReference>
<feature type="transmembrane region" description="Helical" evidence="7">
    <location>
        <begin position="58"/>
        <end position="83"/>
    </location>
</feature>
<evidence type="ECO:0000256" key="5">
    <source>
        <dbReference type="ARBA" id="ARBA00023136"/>
    </source>
</evidence>
<keyword evidence="4 7" id="KW-1133">Transmembrane helix</keyword>
<dbReference type="PANTHER" id="PTHR22779:SF6">
    <property type="entry name" value="SD17342P"/>
    <property type="match status" value="1"/>
</dbReference>
<feature type="transmembrane region" description="Helical" evidence="7">
    <location>
        <begin position="446"/>
        <end position="465"/>
    </location>
</feature>
<evidence type="ECO:0000256" key="7">
    <source>
        <dbReference type="SAM" id="Phobius"/>
    </source>
</evidence>
<evidence type="ECO:0000313" key="10">
    <source>
        <dbReference type="WBParaSite" id="Hba_03884"/>
    </source>
</evidence>
<feature type="region of interest" description="Disordered" evidence="6">
    <location>
        <begin position="198"/>
        <end position="261"/>
    </location>
</feature>
<comment type="subcellular location">
    <subcellularLocation>
        <location evidence="1">Membrane</location>
        <topology evidence="1">Multi-pass membrane protein</topology>
    </subcellularLocation>
</comment>
<keyword evidence="9" id="KW-1185">Reference proteome</keyword>
<evidence type="ECO:0000256" key="4">
    <source>
        <dbReference type="ARBA" id="ARBA00022989"/>
    </source>
</evidence>
<dbReference type="Pfam" id="PF12701">
    <property type="entry name" value="LSM14"/>
    <property type="match status" value="1"/>
</dbReference>
<dbReference type="Proteomes" id="UP000095283">
    <property type="component" value="Unplaced"/>
</dbReference>
<evidence type="ECO:0000313" key="9">
    <source>
        <dbReference type="Proteomes" id="UP000095283"/>
    </source>
</evidence>
<evidence type="ECO:0000256" key="6">
    <source>
        <dbReference type="SAM" id="MobiDB-lite"/>
    </source>
</evidence>
<proteinExistence type="inferred from homology"/>
<dbReference type="Pfam" id="PF10190">
    <property type="entry name" value="Tmemb_170"/>
    <property type="match status" value="1"/>
</dbReference>
<dbReference type="SMART" id="SM01271">
    <property type="entry name" value="LSM14"/>
    <property type="match status" value="1"/>
</dbReference>
<name>A0A1I7WFX6_HETBA</name>
<evidence type="ECO:0000256" key="1">
    <source>
        <dbReference type="ARBA" id="ARBA00004141"/>
    </source>
</evidence>
<feature type="compositionally biased region" description="Polar residues" evidence="6">
    <location>
        <begin position="211"/>
        <end position="230"/>
    </location>
</feature>
<feature type="transmembrane region" description="Helical" evidence="7">
    <location>
        <begin position="477"/>
        <end position="501"/>
    </location>
</feature>
<feature type="transmembrane region" description="Helical" evidence="7">
    <location>
        <begin position="508"/>
        <end position="533"/>
    </location>
</feature>
<dbReference type="PANTHER" id="PTHR22779">
    <property type="entry name" value="SD17342P"/>
    <property type="match status" value="1"/>
</dbReference>
<feature type="domain" description="Lsm14-like N-terminal" evidence="8">
    <location>
        <begin position="112"/>
        <end position="193"/>
    </location>
</feature>
<dbReference type="AlphaFoldDB" id="A0A1I7WFX6"/>
<evidence type="ECO:0000256" key="3">
    <source>
        <dbReference type="ARBA" id="ARBA00022692"/>
    </source>
</evidence>
<keyword evidence="3 7" id="KW-0812">Transmembrane</keyword>
<reference evidence="10" key="1">
    <citation type="submission" date="2016-11" db="UniProtKB">
        <authorList>
            <consortium name="WormBaseParasite"/>
        </authorList>
    </citation>
    <scope>IDENTIFICATION</scope>
</reference>
<evidence type="ECO:0000259" key="8">
    <source>
        <dbReference type="SMART" id="SM01271"/>
    </source>
</evidence>
<sequence>MAKSRSRSREQVRMIVAEVEVGNAGIEIEMTKGKDAIVEVHMKKDGKMTKIRKKLNRVYFCHSVLFLLLEVCFTRVSLLLIILEPIDLESLINIEQDMSAMMGFGGKTKGVMANCLGSVISVDCGSTGYYQGKLVAIDPDTKNITLSSAFKEGIPVGKNITLNGSQIVSLKVLKTAEVQHTGSNLSVPVKTEKKVVTKKDPDISLKKSGHSVMQRSKSANGSTYAATSSSDSEDGSPETSSNFSKEKIGNRQNGCRQSESEHIHSHGFGITATPLFKRFDPQIPQPKQLVLNTRASKLSRKDRGVLKFPIISYTHMSSSYPTSNILFTQLDKTIFTLWGGFRISMMNSMKMWRSRRCRKTLLTMKILFLIQRVALHGPVLLDHQHVERTLKIDFLMKGMFYSFWIGELLHIGCRSSHYVDNGYNRETIMVNVLFFYYFFFLKIRSILWIHIIVLSNYTVVGALLLSGNYMTDWWEMAFSIFIWMAISYSVLYIGAVIVAFLMMRKHPYVFLVFIPMLEHVFFLAMCVLGPATIGAVTSMSLAFTLSSSDKEVSPWHCMVLGVFQSLIVVVVSFSRLLGTL</sequence>
<comment type="similarity">
    <text evidence="2">Belongs to the TMEM170 family.</text>
</comment>
<keyword evidence="5 7" id="KW-0472">Membrane</keyword>
<dbReference type="InterPro" id="IPR025609">
    <property type="entry name" value="Lsm14-like_N"/>
</dbReference>
<feature type="transmembrane region" description="Helical" evidence="7">
    <location>
        <begin position="553"/>
        <end position="577"/>
    </location>
</feature>
<accession>A0A1I7WFX6</accession>
<evidence type="ECO:0000256" key="2">
    <source>
        <dbReference type="ARBA" id="ARBA00006325"/>
    </source>
</evidence>
<dbReference type="GO" id="GO:0016020">
    <property type="term" value="C:membrane"/>
    <property type="evidence" value="ECO:0007669"/>
    <property type="project" value="UniProtKB-SubCell"/>
</dbReference>
<dbReference type="Gene3D" id="2.30.30.100">
    <property type="match status" value="1"/>
</dbReference>
<dbReference type="WBParaSite" id="Hba_03884">
    <property type="protein sequence ID" value="Hba_03884"/>
    <property type="gene ID" value="Hba_03884"/>
</dbReference>
<organism evidence="9 10">
    <name type="scientific">Heterorhabditis bacteriophora</name>
    <name type="common">Entomopathogenic nematode worm</name>
    <dbReference type="NCBI Taxonomy" id="37862"/>
    <lineage>
        <taxon>Eukaryota</taxon>
        <taxon>Metazoa</taxon>
        <taxon>Ecdysozoa</taxon>
        <taxon>Nematoda</taxon>
        <taxon>Chromadorea</taxon>
        <taxon>Rhabditida</taxon>
        <taxon>Rhabditina</taxon>
        <taxon>Rhabditomorpha</taxon>
        <taxon>Strongyloidea</taxon>
        <taxon>Heterorhabditidae</taxon>
        <taxon>Heterorhabditis</taxon>
    </lineage>
</organism>